<dbReference type="EMBL" id="NHSF01000008">
    <property type="protein sequence ID" value="MBK5929146.1"/>
    <property type="molecule type" value="Genomic_DNA"/>
</dbReference>
<evidence type="ECO:0000313" key="1">
    <source>
        <dbReference type="EMBL" id="MBK5929146.1"/>
    </source>
</evidence>
<name>A0AAJ0XEA6_HALSE</name>
<protein>
    <submittedName>
        <fullName evidence="1">Cytochrome bd-I oxidase subunit CydX</fullName>
    </submittedName>
</protein>
<dbReference type="Pfam" id="PF08173">
    <property type="entry name" value="YbgT_YccB"/>
    <property type="match status" value="1"/>
</dbReference>
<accession>A0AAJ0XEA6</accession>
<dbReference type="RefSeq" id="WP_201243332.1">
    <property type="nucleotide sequence ID" value="NZ_NHSF01000008.1"/>
</dbReference>
<evidence type="ECO:0000313" key="2">
    <source>
        <dbReference type="Proteomes" id="UP001296967"/>
    </source>
</evidence>
<dbReference type="InterPro" id="IPR012994">
    <property type="entry name" value="YbgT_YccB"/>
</dbReference>
<dbReference type="NCBIfam" id="TIGR02106">
    <property type="entry name" value="cyd_oper_ybgT"/>
    <property type="match status" value="1"/>
</dbReference>
<gene>
    <name evidence="1" type="ORF">CCR82_00995</name>
</gene>
<comment type="caution">
    <text evidence="1">The sequence shown here is derived from an EMBL/GenBank/DDBJ whole genome shotgun (WGS) entry which is preliminary data.</text>
</comment>
<organism evidence="1 2">
    <name type="scientific">Halochromatium salexigens</name>
    <name type="common">Chromatium salexigens</name>
    <dbReference type="NCBI Taxonomy" id="49447"/>
    <lineage>
        <taxon>Bacteria</taxon>
        <taxon>Pseudomonadati</taxon>
        <taxon>Pseudomonadota</taxon>
        <taxon>Gammaproteobacteria</taxon>
        <taxon>Chromatiales</taxon>
        <taxon>Chromatiaceae</taxon>
        <taxon>Halochromatium</taxon>
    </lineage>
</organism>
<keyword evidence="2" id="KW-1185">Reference proteome</keyword>
<dbReference type="AlphaFoldDB" id="A0AAJ0XEA6"/>
<dbReference type="InterPro" id="IPR011724">
    <property type="entry name" value="Cyd_oper_YbgT"/>
</dbReference>
<dbReference type="Proteomes" id="UP001296967">
    <property type="component" value="Unassembled WGS sequence"/>
</dbReference>
<reference evidence="1" key="1">
    <citation type="submission" date="2017-05" db="EMBL/GenBank/DDBJ databases">
        <authorList>
            <person name="Imhoff J.F."/>
            <person name="Rahn T."/>
            <person name="Kuenzel S."/>
            <person name="Neulinger S.C."/>
        </authorList>
    </citation>
    <scope>NUCLEOTIDE SEQUENCE</scope>
    <source>
        <strain evidence="1">DSM 4395</strain>
    </source>
</reference>
<sequence length="44" mass="4971">MWYFAWLLGVLLAVAFGIINVMWYESEQCLGDAGDDDEKDNLSA</sequence>
<proteinExistence type="predicted"/>
<reference evidence="1" key="2">
    <citation type="journal article" date="2020" name="Microorganisms">
        <title>Osmotic Adaptation and Compatible Solute Biosynthesis of Phototrophic Bacteria as Revealed from Genome Analyses.</title>
        <authorList>
            <person name="Imhoff J.F."/>
            <person name="Rahn T."/>
            <person name="Kunzel S."/>
            <person name="Keller A."/>
            <person name="Neulinger S.C."/>
        </authorList>
    </citation>
    <scope>NUCLEOTIDE SEQUENCE</scope>
    <source>
        <strain evidence="1">DSM 4395</strain>
    </source>
</reference>